<evidence type="ECO:0000256" key="7">
    <source>
        <dbReference type="HAMAP-Rule" id="MF_00966"/>
    </source>
</evidence>
<dbReference type="InterPro" id="IPR001282">
    <property type="entry name" value="G6P_DH"/>
</dbReference>
<dbReference type="EMBL" id="AJJH01000048">
    <property type="protein sequence ID" value="EID79921.1"/>
    <property type="molecule type" value="Genomic_DNA"/>
</dbReference>
<dbReference type="GO" id="GO:0005829">
    <property type="term" value="C:cytosol"/>
    <property type="evidence" value="ECO:0007669"/>
    <property type="project" value="TreeGrafter"/>
</dbReference>
<dbReference type="Proteomes" id="UP000006447">
    <property type="component" value="Unassembled WGS sequence"/>
</dbReference>
<dbReference type="InterPro" id="IPR019796">
    <property type="entry name" value="G6P_DH_AS"/>
</dbReference>
<dbReference type="HAMAP" id="MF_00966">
    <property type="entry name" value="G6PD"/>
    <property type="match status" value="1"/>
</dbReference>
<evidence type="ECO:0000256" key="6">
    <source>
        <dbReference type="ARBA" id="ARBA00023277"/>
    </source>
</evidence>
<feature type="binding site" evidence="7">
    <location>
        <position position="149"/>
    </location>
    <ligand>
        <name>NADP(+)</name>
        <dbReference type="ChEBI" id="CHEBI:58349"/>
    </ligand>
</feature>
<dbReference type="PROSITE" id="PS00069">
    <property type="entry name" value="G6P_DEHYDROGENASE"/>
    <property type="match status" value="1"/>
</dbReference>
<keyword evidence="3 7" id="KW-0313">Glucose metabolism</keyword>
<evidence type="ECO:0000256" key="5">
    <source>
        <dbReference type="ARBA" id="ARBA00023002"/>
    </source>
</evidence>
<gene>
    <name evidence="7" type="primary">zwf</name>
    <name evidence="10" type="ORF">W59_10899</name>
</gene>
<dbReference type="InterPro" id="IPR036291">
    <property type="entry name" value="NAD(P)-bd_dom_sf"/>
</dbReference>
<comment type="catalytic activity">
    <reaction evidence="7">
        <text>D-glucose 6-phosphate + NADP(+) = 6-phospho-D-glucono-1,5-lactone + NADPH + H(+)</text>
        <dbReference type="Rhea" id="RHEA:15841"/>
        <dbReference type="ChEBI" id="CHEBI:15378"/>
        <dbReference type="ChEBI" id="CHEBI:57783"/>
        <dbReference type="ChEBI" id="CHEBI:57955"/>
        <dbReference type="ChEBI" id="CHEBI:58349"/>
        <dbReference type="ChEBI" id="CHEBI:61548"/>
        <dbReference type="EC" id="1.1.1.49"/>
    </reaction>
</comment>
<dbReference type="Gene3D" id="3.40.50.720">
    <property type="entry name" value="NAD(P)-binding Rossmann-like Domain"/>
    <property type="match status" value="1"/>
</dbReference>
<reference evidence="10 11" key="1">
    <citation type="journal article" date="2012" name="J. Bacteriol.">
        <title>Draft genome sequence of the nitrophenol-degrading actinomycete Rhodococcus imtechensis RKJ300.</title>
        <authorList>
            <person name="Vikram S."/>
            <person name="Kumar S."/>
            <person name="Subramanian S."/>
            <person name="Raghava G.P."/>
        </authorList>
    </citation>
    <scope>NUCLEOTIDE SEQUENCE [LARGE SCALE GENOMIC DNA]</scope>
    <source>
        <strain evidence="10 11">RKJ300</strain>
    </source>
</reference>
<dbReference type="RefSeq" id="WP_007297204.1">
    <property type="nucleotide sequence ID" value="NZ_AJJH01000048.1"/>
</dbReference>
<protein>
    <recommendedName>
        <fullName evidence="7">Glucose-6-phosphate 1-dehydrogenase</fullName>
        <shortName evidence="7">G6PD</shortName>
        <ecNumber evidence="7">1.1.1.49</ecNumber>
    </recommendedName>
</protein>
<dbReference type="GO" id="GO:0050661">
    <property type="term" value="F:NADP binding"/>
    <property type="evidence" value="ECO:0007669"/>
    <property type="project" value="UniProtKB-UniRule"/>
</dbReference>
<name>I0WU55_RHOOP</name>
<dbReference type="Gene3D" id="3.30.360.10">
    <property type="entry name" value="Dihydrodipicolinate Reductase, domain 2"/>
    <property type="match status" value="1"/>
</dbReference>
<evidence type="ECO:0000256" key="1">
    <source>
        <dbReference type="ARBA" id="ARBA00004937"/>
    </source>
</evidence>
<proteinExistence type="inferred from homology"/>
<comment type="function">
    <text evidence="7">Catalyzes the oxidation of glucose 6-phosphate to 6-phosphogluconolactone.</text>
</comment>
<accession>I0WU55</accession>
<sequence>MSPATTVEPCDFVVFGGTGDLAVRKLLPALYLRDRDGQLPAETRVIGASRAGLDTDGYRDKVRGELARFVSSDQLDSDTCERFLNRLEYVSVDAADPANWAGLSECLAAREGAIRVFYLACAPGLFGPICENLALNGLADAQSRVVLEKPIGHDVASARAVNDAVGAVFEESQIFRIDHYLGKESVQNLLVTRFANTFLEPLWNSSSIDHVQINVAESLGVGSRGGYYESAGALRDMLQNHLLQMLCLVAMEPPTYVDRETVRDEKLKVLQALKPMSPQDVERCTVAGQYGPGLADGIAVPGYQEDVENPESATETFIAVKAEIQNWRWAGVPFYLRTGKRMDRRCSEIVVQFKPVPHPMFPGSEGHSEPNRLVIQLQPHEGMRLHMTAKEPGPGGIRLKPVSLDLNYIETFKRPSPDAYERLLMDVVRGNPTLFMRRDEVEAAWEWVEQILVGWKKSDRAPRRYPAGTNGPTDATTLIERDGRAWHEGVTA</sequence>
<comment type="similarity">
    <text evidence="2 7">Belongs to the glucose-6-phosphate dehydrogenase family.</text>
</comment>
<dbReference type="InterPro" id="IPR022674">
    <property type="entry name" value="G6P_DH_NAD-bd"/>
</dbReference>
<dbReference type="GO" id="GO:0009051">
    <property type="term" value="P:pentose-phosphate shunt, oxidative branch"/>
    <property type="evidence" value="ECO:0007669"/>
    <property type="project" value="TreeGrafter"/>
</dbReference>
<comment type="caution">
    <text evidence="7">Lacks conserved residue(s) required for the propagation of feature annotation.</text>
</comment>
<dbReference type="PANTHER" id="PTHR23429:SF0">
    <property type="entry name" value="GLUCOSE-6-PHOSPHATE 1-DEHYDROGENASE"/>
    <property type="match status" value="1"/>
</dbReference>
<evidence type="ECO:0000259" key="9">
    <source>
        <dbReference type="Pfam" id="PF02781"/>
    </source>
</evidence>
<organism evidence="10 11">
    <name type="scientific">Rhodococcus opacus RKJ300 = JCM 13270</name>
    <dbReference type="NCBI Taxonomy" id="1165867"/>
    <lineage>
        <taxon>Bacteria</taxon>
        <taxon>Bacillati</taxon>
        <taxon>Actinomycetota</taxon>
        <taxon>Actinomycetes</taxon>
        <taxon>Mycobacteriales</taxon>
        <taxon>Nocardiaceae</taxon>
        <taxon>Rhodococcus</taxon>
    </lineage>
</organism>
<keyword evidence="5 7" id="KW-0560">Oxidoreductase</keyword>
<feature type="binding site" evidence="7">
    <location>
        <position position="179"/>
    </location>
    <ligand>
        <name>substrate</name>
    </ligand>
</feature>
<dbReference type="PRINTS" id="PR00079">
    <property type="entry name" value="G6PDHDRGNASE"/>
</dbReference>
<dbReference type="PANTHER" id="PTHR23429">
    <property type="entry name" value="GLUCOSE-6-PHOSPHATE 1-DEHYDROGENASE G6PD"/>
    <property type="match status" value="1"/>
</dbReference>
<feature type="active site" description="Proton acceptor" evidence="7">
    <location>
        <position position="241"/>
    </location>
</feature>
<dbReference type="SUPFAM" id="SSF55347">
    <property type="entry name" value="Glyceraldehyde-3-phosphate dehydrogenase-like, C-terminal domain"/>
    <property type="match status" value="1"/>
</dbReference>
<dbReference type="InterPro" id="IPR022675">
    <property type="entry name" value="G6P_DH_C"/>
</dbReference>
<dbReference type="Pfam" id="PF00479">
    <property type="entry name" value="G6PD_N"/>
    <property type="match status" value="1"/>
</dbReference>
<dbReference type="SUPFAM" id="SSF51735">
    <property type="entry name" value="NAD(P)-binding Rossmann-fold domains"/>
    <property type="match status" value="1"/>
</dbReference>
<feature type="binding site" evidence="7">
    <location>
        <position position="217"/>
    </location>
    <ligand>
        <name>substrate</name>
    </ligand>
</feature>
<dbReference type="PATRIC" id="fig|1165867.3.peg.2216"/>
<feature type="binding site" evidence="7">
    <location>
        <position position="236"/>
    </location>
    <ligand>
        <name>substrate</name>
    </ligand>
</feature>
<evidence type="ECO:0000313" key="11">
    <source>
        <dbReference type="Proteomes" id="UP000006447"/>
    </source>
</evidence>
<dbReference type="NCBIfam" id="TIGR00871">
    <property type="entry name" value="zwf"/>
    <property type="match status" value="1"/>
</dbReference>
<keyword evidence="4 7" id="KW-0521">NADP</keyword>
<keyword evidence="6 7" id="KW-0119">Carbohydrate metabolism</keyword>
<evidence type="ECO:0000256" key="3">
    <source>
        <dbReference type="ARBA" id="ARBA00022526"/>
    </source>
</evidence>
<feature type="domain" description="Glucose-6-phosphate dehydrogenase C-terminal" evidence="9">
    <location>
        <begin position="190"/>
        <end position="487"/>
    </location>
</feature>
<feature type="binding site" evidence="7">
    <location>
        <position position="183"/>
    </location>
    <ligand>
        <name>substrate</name>
    </ligand>
</feature>
<evidence type="ECO:0000313" key="10">
    <source>
        <dbReference type="EMBL" id="EID79921.1"/>
    </source>
</evidence>
<feature type="domain" description="Glucose-6-phosphate dehydrogenase NAD-binding" evidence="8">
    <location>
        <begin position="13"/>
        <end position="188"/>
    </location>
</feature>
<comment type="caution">
    <text evidence="10">The sequence shown here is derived from an EMBL/GenBank/DDBJ whole genome shotgun (WGS) entry which is preliminary data.</text>
</comment>
<dbReference type="PIRSF" id="PIRSF000110">
    <property type="entry name" value="G6PD"/>
    <property type="match status" value="1"/>
</dbReference>
<dbReference type="GO" id="GO:0004345">
    <property type="term" value="F:glucose-6-phosphate dehydrogenase activity"/>
    <property type="evidence" value="ECO:0007669"/>
    <property type="project" value="UniProtKB-UniRule"/>
</dbReference>
<comment type="pathway">
    <text evidence="1 7">Carbohydrate degradation; pentose phosphate pathway; D-ribulose 5-phosphate from D-glucose 6-phosphate (oxidative stage): step 1/3.</text>
</comment>
<dbReference type="AlphaFoldDB" id="I0WU55"/>
<dbReference type="Pfam" id="PF02781">
    <property type="entry name" value="G6PD_C"/>
    <property type="match status" value="1"/>
</dbReference>
<dbReference type="EC" id="1.1.1.49" evidence="7"/>
<feature type="binding site" evidence="7">
    <location>
        <position position="340"/>
    </location>
    <ligand>
        <name>substrate</name>
    </ligand>
</feature>
<dbReference type="UniPathway" id="UPA00115">
    <property type="reaction ID" value="UER00408"/>
</dbReference>
<evidence type="ECO:0000259" key="8">
    <source>
        <dbReference type="Pfam" id="PF00479"/>
    </source>
</evidence>
<feature type="binding site" evidence="7">
    <location>
        <position position="50"/>
    </location>
    <ligand>
        <name>NADP(+)</name>
        <dbReference type="ChEBI" id="CHEBI:58349"/>
    </ligand>
</feature>
<evidence type="ECO:0000256" key="2">
    <source>
        <dbReference type="ARBA" id="ARBA00009975"/>
    </source>
</evidence>
<dbReference type="GO" id="GO:0006006">
    <property type="term" value="P:glucose metabolic process"/>
    <property type="evidence" value="ECO:0007669"/>
    <property type="project" value="UniProtKB-KW"/>
</dbReference>
<evidence type="ECO:0000256" key="4">
    <source>
        <dbReference type="ARBA" id="ARBA00022857"/>
    </source>
</evidence>